<accession>A0A2P2QZZ7</accession>
<reference evidence="1" key="1">
    <citation type="submission" date="2018-02" db="EMBL/GenBank/DDBJ databases">
        <title>Rhizophora mucronata_Transcriptome.</title>
        <authorList>
            <person name="Meera S.P."/>
            <person name="Sreeshan A."/>
            <person name="Augustine A."/>
        </authorList>
    </citation>
    <scope>NUCLEOTIDE SEQUENCE</scope>
    <source>
        <tissue evidence="1">Leaf</tissue>
    </source>
</reference>
<dbReference type="AlphaFoldDB" id="A0A2P2QZZ7"/>
<sequence length="41" mass="4829">MKFLPFLSCFHRPKVLPLIPQLTYLSMPSTYASYTIKETHQ</sequence>
<dbReference type="EMBL" id="GGEC01092043">
    <property type="protein sequence ID" value="MBX72527.1"/>
    <property type="molecule type" value="Transcribed_RNA"/>
</dbReference>
<name>A0A2P2QZZ7_RHIMU</name>
<protein>
    <submittedName>
        <fullName evidence="1">Uncharacterized protein</fullName>
    </submittedName>
</protein>
<evidence type="ECO:0000313" key="1">
    <source>
        <dbReference type="EMBL" id="MBX72527.1"/>
    </source>
</evidence>
<organism evidence="1">
    <name type="scientific">Rhizophora mucronata</name>
    <name type="common">Asiatic mangrove</name>
    <dbReference type="NCBI Taxonomy" id="61149"/>
    <lineage>
        <taxon>Eukaryota</taxon>
        <taxon>Viridiplantae</taxon>
        <taxon>Streptophyta</taxon>
        <taxon>Embryophyta</taxon>
        <taxon>Tracheophyta</taxon>
        <taxon>Spermatophyta</taxon>
        <taxon>Magnoliopsida</taxon>
        <taxon>eudicotyledons</taxon>
        <taxon>Gunneridae</taxon>
        <taxon>Pentapetalae</taxon>
        <taxon>rosids</taxon>
        <taxon>fabids</taxon>
        <taxon>Malpighiales</taxon>
        <taxon>Rhizophoraceae</taxon>
        <taxon>Rhizophora</taxon>
    </lineage>
</organism>
<proteinExistence type="predicted"/>